<dbReference type="Proteomes" id="UP000269396">
    <property type="component" value="Unassembled WGS sequence"/>
</dbReference>
<dbReference type="AlphaFoldDB" id="A0A183NDW2"/>
<proteinExistence type="predicted"/>
<gene>
    <name evidence="1" type="ORF">SMTD_LOCUS298</name>
</gene>
<accession>A0A183NDW2</accession>
<sequence>MSYECSNNGTITERIKFFYETEYLFVGAMFPENLTKNLTSSPIYTFDPLPPRSSINIYDPEEERRRVRETMAGSGFLNGLLSSFLPSSSINAELALRGPSGAPIVSENASGSIGGIVRSAAETFSATLRQVLDMIDIRTVGLENEDNNHNNSSDEAP</sequence>
<dbReference type="STRING" id="31246.A0A183NDW2"/>
<evidence type="ECO:0000313" key="1">
    <source>
        <dbReference type="EMBL" id="VDO69198.1"/>
    </source>
</evidence>
<protein>
    <submittedName>
        <fullName evidence="1">Uncharacterized protein</fullName>
    </submittedName>
</protein>
<name>A0A183NDW2_9TREM</name>
<evidence type="ECO:0000313" key="2">
    <source>
        <dbReference type="Proteomes" id="UP000269396"/>
    </source>
</evidence>
<organism evidence="1 2">
    <name type="scientific">Schistosoma mattheei</name>
    <dbReference type="NCBI Taxonomy" id="31246"/>
    <lineage>
        <taxon>Eukaryota</taxon>
        <taxon>Metazoa</taxon>
        <taxon>Spiralia</taxon>
        <taxon>Lophotrochozoa</taxon>
        <taxon>Platyhelminthes</taxon>
        <taxon>Trematoda</taxon>
        <taxon>Digenea</taxon>
        <taxon>Strigeidida</taxon>
        <taxon>Schistosomatoidea</taxon>
        <taxon>Schistosomatidae</taxon>
        <taxon>Schistosoma</taxon>
    </lineage>
</organism>
<dbReference type="EMBL" id="UZAL01000238">
    <property type="protein sequence ID" value="VDO69198.1"/>
    <property type="molecule type" value="Genomic_DNA"/>
</dbReference>
<keyword evidence="2" id="KW-1185">Reference proteome</keyword>
<reference evidence="1 2" key="1">
    <citation type="submission" date="2018-11" db="EMBL/GenBank/DDBJ databases">
        <authorList>
            <consortium name="Pathogen Informatics"/>
        </authorList>
    </citation>
    <scope>NUCLEOTIDE SEQUENCE [LARGE SCALE GENOMIC DNA]</scope>
    <source>
        <strain>Denwood</strain>
        <strain evidence="2">Zambia</strain>
    </source>
</reference>